<keyword evidence="3" id="KW-1185">Reference proteome</keyword>
<evidence type="ECO:0000313" key="2">
    <source>
        <dbReference type="EMBL" id="MDT8898593.1"/>
    </source>
</evidence>
<dbReference type="RefSeq" id="WP_315625256.1">
    <property type="nucleotide sequence ID" value="NZ_JAUHMF010000002.1"/>
</dbReference>
<protein>
    <recommendedName>
        <fullName evidence="4">Bacterial spore germination immunoglobulin-like domain-containing protein</fullName>
    </recommendedName>
</protein>
<proteinExistence type="predicted"/>
<organism evidence="2 3">
    <name type="scientific">Thermanaerothrix solaris</name>
    <dbReference type="NCBI Taxonomy" id="3058434"/>
    <lineage>
        <taxon>Bacteria</taxon>
        <taxon>Bacillati</taxon>
        <taxon>Chloroflexota</taxon>
        <taxon>Anaerolineae</taxon>
        <taxon>Anaerolineales</taxon>
        <taxon>Anaerolineaceae</taxon>
        <taxon>Thermanaerothrix</taxon>
    </lineage>
</organism>
<gene>
    <name evidence="2" type="ORF">QYE77_09955</name>
</gene>
<evidence type="ECO:0008006" key="4">
    <source>
        <dbReference type="Google" id="ProtNLM"/>
    </source>
</evidence>
<comment type="caution">
    <text evidence="2">The sequence shown here is derived from an EMBL/GenBank/DDBJ whole genome shotgun (WGS) entry which is preliminary data.</text>
</comment>
<dbReference type="EMBL" id="JAUHMF010000002">
    <property type="protein sequence ID" value="MDT8898593.1"/>
    <property type="molecule type" value="Genomic_DNA"/>
</dbReference>
<dbReference type="Proteomes" id="UP001254165">
    <property type="component" value="Unassembled WGS sequence"/>
</dbReference>
<evidence type="ECO:0000313" key="3">
    <source>
        <dbReference type="Proteomes" id="UP001254165"/>
    </source>
</evidence>
<reference evidence="2 3" key="1">
    <citation type="submission" date="2023-07" db="EMBL/GenBank/DDBJ databases">
        <title>Novel species of Thermanaerothrix with wide hydrolytic capabilities.</title>
        <authorList>
            <person name="Zayulina K.S."/>
            <person name="Podosokorskaya O.A."/>
            <person name="Elcheninov A.G."/>
        </authorList>
    </citation>
    <scope>NUCLEOTIDE SEQUENCE [LARGE SCALE GENOMIC DNA]</scope>
    <source>
        <strain evidence="2 3">4228-RoL</strain>
    </source>
</reference>
<accession>A0ABU3NQV0</accession>
<feature type="compositionally biased region" description="Low complexity" evidence="1">
    <location>
        <begin position="60"/>
        <end position="87"/>
    </location>
</feature>
<name>A0ABU3NQV0_9CHLR</name>
<evidence type="ECO:0000256" key="1">
    <source>
        <dbReference type="SAM" id="MobiDB-lite"/>
    </source>
</evidence>
<feature type="region of interest" description="Disordered" evidence="1">
    <location>
        <begin position="60"/>
        <end position="99"/>
    </location>
</feature>
<sequence>MKRLALIWGLLVAGTLLGLAACQSGLPAPTIATPLLTETPSPPPANPIAAAKGEATLPFAALPSPTPSATLTPLPPTETSTPSSTPSPTYPPGWRPSPTRWRYITRTPTVTRTPTPPPPFMRINRPGPYSKLISPIQVEALISPGEDGFVYVDLIGADGRYLVRQALDFRAYRERRFYIAPEIPFEIEEPAELARLVLSTRDRFGRTIYLCSTDVVLQQLGRNALEAPWVDLEPFLVRSPREGETVRGGVLVVRGVVRPLTSRPILIELIAPDGSVVGSAEVTPGMPYGDLSHVPFEAYVPYTVSGPTEVRLTLRQESDSRIPGTVALNSWLITLEP</sequence>
<dbReference type="PROSITE" id="PS51257">
    <property type="entry name" value="PROKAR_LIPOPROTEIN"/>
    <property type="match status" value="1"/>
</dbReference>